<keyword evidence="3" id="KW-1185">Reference proteome</keyword>
<dbReference type="EMBL" id="CDSF01000079">
    <property type="protein sequence ID" value="CEO97479.1"/>
    <property type="molecule type" value="Genomic_DNA"/>
</dbReference>
<name>A0A0G4IQM9_PLABS</name>
<proteinExistence type="predicted"/>
<dbReference type="FunFam" id="3.40.50.720:FF:000304">
    <property type="entry name" value="UDP-glucose 4,6-dehydratase"/>
    <property type="match status" value="1"/>
</dbReference>
<evidence type="ECO:0000313" key="2">
    <source>
        <dbReference type="EMBL" id="CEO97479.1"/>
    </source>
</evidence>
<dbReference type="SUPFAM" id="SSF51735">
    <property type="entry name" value="NAD(P)-binding Rossmann-fold domains"/>
    <property type="match status" value="1"/>
</dbReference>
<gene>
    <name evidence="2" type="ORF">PBRA_000825</name>
</gene>
<dbReference type="InterPro" id="IPR036291">
    <property type="entry name" value="NAD(P)-bd_dom_sf"/>
</dbReference>
<organism evidence="2 3">
    <name type="scientific">Plasmodiophora brassicae</name>
    <name type="common">Clubroot disease agent</name>
    <dbReference type="NCBI Taxonomy" id="37360"/>
    <lineage>
        <taxon>Eukaryota</taxon>
        <taxon>Sar</taxon>
        <taxon>Rhizaria</taxon>
        <taxon>Endomyxa</taxon>
        <taxon>Phytomyxea</taxon>
        <taxon>Plasmodiophorida</taxon>
        <taxon>Plasmodiophoridae</taxon>
        <taxon>Plasmodiophora</taxon>
    </lineage>
</organism>
<dbReference type="Proteomes" id="UP000039324">
    <property type="component" value="Unassembled WGS sequence"/>
</dbReference>
<dbReference type="STRING" id="37360.A0A0G4IQM9"/>
<dbReference type="OrthoDB" id="16464at2759"/>
<reference evidence="2 3" key="1">
    <citation type="submission" date="2015-02" db="EMBL/GenBank/DDBJ databases">
        <authorList>
            <person name="Chooi Y.-H."/>
        </authorList>
    </citation>
    <scope>NUCLEOTIDE SEQUENCE [LARGE SCALE GENOMIC DNA]</scope>
    <source>
        <strain evidence="2">E3</strain>
    </source>
</reference>
<protein>
    <recommendedName>
        <fullName evidence="1">NAD(P)-binding domain-containing protein</fullName>
    </recommendedName>
</protein>
<dbReference type="PANTHER" id="PTHR43000">
    <property type="entry name" value="DTDP-D-GLUCOSE 4,6-DEHYDRATASE-RELATED"/>
    <property type="match status" value="1"/>
</dbReference>
<feature type="domain" description="NAD(P)-binding" evidence="1">
    <location>
        <begin position="9"/>
        <end position="314"/>
    </location>
</feature>
<accession>A0A0G4IQM9</accession>
<evidence type="ECO:0000259" key="1">
    <source>
        <dbReference type="Pfam" id="PF16363"/>
    </source>
</evidence>
<dbReference type="GO" id="GO:0009225">
    <property type="term" value="P:nucleotide-sugar metabolic process"/>
    <property type="evidence" value="ECO:0007669"/>
    <property type="project" value="UniProtKB-ARBA"/>
</dbReference>
<dbReference type="Pfam" id="PF16363">
    <property type="entry name" value="GDP_Man_Dehyd"/>
    <property type="match status" value="1"/>
</dbReference>
<sequence>MLRDARSVLITGAAGFIGSHVACELAQAYPSTRFVGFDVLQPCASIANLADLNKAPNFTFVRGDIVDVESLASVFAEYDIDLVMHFAAETSVDKSFVCPDAFARANVLGTVAVLECCRRFRGRIRLLLHVSTDEVYGETPSSIEQFDEDAPLCPRNPYAMTKAVAEIVLRHFCRKHRLPFIITRSNNVYGPRQYPEKIVPKFICRLLRGQTCPVHGSGDNQRTYLYVSDAVAAFRRITERGELEASYNIGGGDEISNVDVARRLAHIWEKPDHQIIEYAEDRLSNDCRYRINASKLAALGWVPTVAFDDGLRQTIDWYRQHHDTYWGDIEPALEAHYER</sequence>
<dbReference type="OMA" id="KLIPLMC"/>
<dbReference type="Gene3D" id="3.40.50.720">
    <property type="entry name" value="NAD(P)-binding Rossmann-like Domain"/>
    <property type="match status" value="1"/>
</dbReference>
<dbReference type="InterPro" id="IPR016040">
    <property type="entry name" value="NAD(P)-bd_dom"/>
</dbReference>
<dbReference type="Gene3D" id="3.90.25.10">
    <property type="entry name" value="UDP-galactose 4-epimerase, domain 1"/>
    <property type="match status" value="1"/>
</dbReference>
<dbReference type="AlphaFoldDB" id="A0A0G4IQM9"/>
<evidence type="ECO:0000313" key="3">
    <source>
        <dbReference type="Proteomes" id="UP000039324"/>
    </source>
</evidence>